<comment type="caution">
    <text evidence="1">The sequence shown here is derived from an EMBL/GenBank/DDBJ whole genome shotgun (WGS) entry which is preliminary data.</text>
</comment>
<dbReference type="AlphaFoldDB" id="X0Y0H2"/>
<organism evidence="1">
    <name type="scientific">marine sediment metagenome</name>
    <dbReference type="NCBI Taxonomy" id="412755"/>
    <lineage>
        <taxon>unclassified sequences</taxon>
        <taxon>metagenomes</taxon>
        <taxon>ecological metagenomes</taxon>
    </lineage>
</organism>
<gene>
    <name evidence="1" type="ORF">S01H1_77154</name>
</gene>
<reference evidence="1" key="1">
    <citation type="journal article" date="2014" name="Front. Microbiol.">
        <title>High frequency of phylogenetically diverse reductive dehalogenase-homologous genes in deep subseafloor sedimentary metagenomes.</title>
        <authorList>
            <person name="Kawai M."/>
            <person name="Futagami T."/>
            <person name="Toyoda A."/>
            <person name="Takaki Y."/>
            <person name="Nishi S."/>
            <person name="Hori S."/>
            <person name="Arai W."/>
            <person name="Tsubouchi T."/>
            <person name="Morono Y."/>
            <person name="Uchiyama I."/>
            <person name="Ito T."/>
            <person name="Fujiyama A."/>
            <person name="Inagaki F."/>
            <person name="Takami H."/>
        </authorList>
    </citation>
    <scope>NUCLEOTIDE SEQUENCE</scope>
    <source>
        <strain evidence="1">Expedition CK06-06</strain>
    </source>
</reference>
<dbReference type="EMBL" id="BARS01051837">
    <property type="protein sequence ID" value="GAG49170.1"/>
    <property type="molecule type" value="Genomic_DNA"/>
</dbReference>
<protein>
    <submittedName>
        <fullName evidence="1">Uncharacterized protein</fullName>
    </submittedName>
</protein>
<proteinExistence type="predicted"/>
<evidence type="ECO:0000313" key="1">
    <source>
        <dbReference type="EMBL" id="GAG49170.1"/>
    </source>
</evidence>
<sequence length="80" mass="9632">MADNNYDVKYEIVNGKLVTRYVQKANLRLNVLPPLDHHFERQKSNLRLNLLPPLDHHFERQKSNLRLNLLPPLDHHFERQ</sequence>
<accession>X0Y0H2</accession>
<name>X0Y0H2_9ZZZZ</name>
<feature type="non-terminal residue" evidence="1">
    <location>
        <position position="80"/>
    </location>
</feature>